<dbReference type="Proteomes" id="UP000287177">
    <property type="component" value="Unassembled WGS sequence"/>
</dbReference>
<dbReference type="AlphaFoldDB" id="A0A439E0P0"/>
<feature type="region of interest" description="Disordered" evidence="1">
    <location>
        <begin position="77"/>
        <end position="115"/>
    </location>
</feature>
<comment type="caution">
    <text evidence="2">The sequence shown here is derived from an EMBL/GenBank/DDBJ whole genome shotgun (WGS) entry which is preliminary data.</text>
</comment>
<gene>
    <name evidence="2" type="ORF">MELE44368_01795</name>
</gene>
<dbReference type="RefSeq" id="WP_128106887.1">
    <property type="nucleotide sequence ID" value="NZ_ATDN01000001.1"/>
</dbReference>
<evidence type="ECO:0000313" key="3">
    <source>
        <dbReference type="Proteomes" id="UP000287177"/>
    </source>
</evidence>
<evidence type="ECO:0000256" key="1">
    <source>
        <dbReference type="SAM" id="MobiDB-lite"/>
    </source>
</evidence>
<keyword evidence="3" id="KW-1185">Reference proteome</keyword>
<sequence>MSYQPTPARHACHERGVVEFHVWPVENDIEIDGPAIWRRPVTGRTETDELIVLPETGPAITVGDYLDQVMPKELQHNHSARVHHRDLDGPISDAPNIRRRREVVSGEHSSDDGGR</sequence>
<feature type="compositionally biased region" description="Basic and acidic residues" evidence="1">
    <location>
        <begin position="102"/>
        <end position="115"/>
    </location>
</feature>
<dbReference type="EMBL" id="ATDN01000001">
    <property type="protein sequence ID" value="RWA23969.1"/>
    <property type="molecule type" value="Genomic_DNA"/>
</dbReference>
<proteinExistence type="predicted"/>
<evidence type="ECO:0000313" key="2">
    <source>
        <dbReference type="EMBL" id="RWA23969.1"/>
    </source>
</evidence>
<accession>A0A439E0P0</accession>
<protein>
    <submittedName>
        <fullName evidence="2">Uncharacterized protein</fullName>
    </submittedName>
</protein>
<reference evidence="2 3" key="1">
    <citation type="submission" date="2013-06" db="EMBL/GenBank/DDBJ databases">
        <title>The draft sequence of the Mycobacterium elephantis genome.</title>
        <authorList>
            <person name="Pettersson F.B."/>
            <person name="Das S."/>
            <person name="Dasgupta S."/>
            <person name="Bhattacharya A."/>
            <person name="Kirsebom L.A."/>
        </authorList>
    </citation>
    <scope>NUCLEOTIDE SEQUENCE [LARGE SCALE GENOMIC DNA]</scope>
    <source>
        <strain evidence="2 3">DSM 44368</strain>
    </source>
</reference>
<organism evidence="2 3">
    <name type="scientific">Mycolicibacterium elephantis DSM 44368</name>
    <dbReference type="NCBI Taxonomy" id="1335622"/>
    <lineage>
        <taxon>Bacteria</taxon>
        <taxon>Bacillati</taxon>
        <taxon>Actinomycetota</taxon>
        <taxon>Actinomycetes</taxon>
        <taxon>Mycobacteriales</taxon>
        <taxon>Mycobacteriaceae</taxon>
        <taxon>Mycolicibacterium</taxon>
    </lineage>
</organism>
<name>A0A439E0P0_9MYCO</name>